<accession>A0A1H3WDC7</accession>
<dbReference type="InterPro" id="IPR000182">
    <property type="entry name" value="GNAT_dom"/>
</dbReference>
<dbReference type="SUPFAM" id="SSF56059">
    <property type="entry name" value="Glutathione synthetase ATP-binding domain-like"/>
    <property type="match status" value="1"/>
</dbReference>
<dbReference type="InterPro" id="IPR016181">
    <property type="entry name" value="Acyl_CoA_acyltransferase"/>
</dbReference>
<evidence type="ECO:0000313" key="5">
    <source>
        <dbReference type="Proteomes" id="UP000199288"/>
    </source>
</evidence>
<dbReference type="Pfam" id="PF13549">
    <property type="entry name" value="ATP-grasp_5"/>
    <property type="match status" value="1"/>
</dbReference>
<dbReference type="Gene3D" id="3.30.470.20">
    <property type="entry name" value="ATP-grasp fold, B domain"/>
    <property type="match status" value="1"/>
</dbReference>
<keyword evidence="1" id="KW-0547">Nucleotide-binding</keyword>
<dbReference type="InterPro" id="IPR032875">
    <property type="entry name" value="Succ_CoA_lig_flav_dom"/>
</dbReference>
<dbReference type="Proteomes" id="UP000199288">
    <property type="component" value="Unassembled WGS sequence"/>
</dbReference>
<dbReference type="AlphaFoldDB" id="A0A1H3WDC7"/>
<dbReference type="Pfam" id="PF13302">
    <property type="entry name" value="Acetyltransf_3"/>
    <property type="match status" value="1"/>
</dbReference>
<dbReference type="GO" id="GO:0046872">
    <property type="term" value="F:metal ion binding"/>
    <property type="evidence" value="ECO:0007669"/>
    <property type="project" value="InterPro"/>
</dbReference>
<feature type="domain" description="N-acetyltransferase" evidence="3">
    <location>
        <begin position="23"/>
        <end position="177"/>
    </location>
</feature>
<dbReference type="PANTHER" id="PTHR42793:SF1">
    <property type="entry name" value="PEPTIDYL-LYSINE N-ACETYLTRANSFERASE PATZ"/>
    <property type="match status" value="1"/>
</dbReference>
<proteinExistence type="predicted"/>
<dbReference type="RefSeq" id="WP_092561461.1">
    <property type="nucleotide sequence ID" value="NZ_FNQV01000002.1"/>
</dbReference>
<dbReference type="InterPro" id="IPR016102">
    <property type="entry name" value="Succinyl-CoA_synth-like"/>
</dbReference>
<protein>
    <submittedName>
        <fullName evidence="4">Acyl-CoA synthetase (NDP forming)</fullName>
    </submittedName>
</protein>
<dbReference type="EMBL" id="FNQV01000002">
    <property type="protein sequence ID" value="SDZ85113.1"/>
    <property type="molecule type" value="Genomic_DNA"/>
</dbReference>
<dbReference type="Gene3D" id="3.40.50.261">
    <property type="entry name" value="Succinyl-CoA synthetase domains"/>
    <property type="match status" value="1"/>
</dbReference>
<dbReference type="PANTHER" id="PTHR42793">
    <property type="entry name" value="COA BINDING DOMAIN CONTAINING PROTEIN"/>
    <property type="match status" value="1"/>
</dbReference>
<dbReference type="GO" id="GO:0016747">
    <property type="term" value="F:acyltransferase activity, transferring groups other than amino-acyl groups"/>
    <property type="evidence" value="ECO:0007669"/>
    <property type="project" value="InterPro"/>
</dbReference>
<dbReference type="PROSITE" id="PS50975">
    <property type="entry name" value="ATP_GRASP"/>
    <property type="match status" value="1"/>
</dbReference>
<gene>
    <name evidence="4" type="ORF">SAMN02910418_00397</name>
</gene>
<dbReference type="Pfam" id="PF13607">
    <property type="entry name" value="Succ_CoA_lig"/>
    <property type="match status" value="1"/>
</dbReference>
<organism evidence="4 5">
    <name type="scientific">Bowdeniella nasicola</name>
    <dbReference type="NCBI Taxonomy" id="208480"/>
    <lineage>
        <taxon>Bacteria</taxon>
        <taxon>Bacillati</taxon>
        <taxon>Actinomycetota</taxon>
        <taxon>Actinomycetes</taxon>
        <taxon>Actinomycetales</taxon>
        <taxon>Actinomycetaceae</taxon>
        <taxon>Bowdeniella</taxon>
    </lineage>
</organism>
<dbReference type="GO" id="GO:0005524">
    <property type="term" value="F:ATP binding"/>
    <property type="evidence" value="ECO:0007669"/>
    <property type="project" value="UniProtKB-UniRule"/>
</dbReference>
<evidence type="ECO:0000259" key="3">
    <source>
        <dbReference type="PROSITE" id="PS51186"/>
    </source>
</evidence>
<dbReference type="SUPFAM" id="SSF52210">
    <property type="entry name" value="Succinyl-CoA synthetase domains"/>
    <property type="match status" value="1"/>
</dbReference>
<dbReference type="SUPFAM" id="SSF55729">
    <property type="entry name" value="Acyl-CoA N-acyltransferases (Nat)"/>
    <property type="match status" value="1"/>
</dbReference>
<dbReference type="Gene3D" id="3.30.1490.20">
    <property type="entry name" value="ATP-grasp fold, A domain"/>
    <property type="match status" value="1"/>
</dbReference>
<dbReference type="OrthoDB" id="190266at2"/>
<keyword evidence="5" id="KW-1185">Reference proteome</keyword>
<dbReference type="Gene3D" id="3.40.50.720">
    <property type="entry name" value="NAD(P)-binding Rossmann-like Domain"/>
    <property type="match status" value="1"/>
</dbReference>
<dbReference type="CDD" id="cd04301">
    <property type="entry name" value="NAT_SF"/>
    <property type="match status" value="1"/>
</dbReference>
<dbReference type="Gene3D" id="3.40.630.30">
    <property type="match status" value="1"/>
</dbReference>
<evidence type="ECO:0000256" key="1">
    <source>
        <dbReference type="PROSITE-ProRule" id="PRU00409"/>
    </source>
</evidence>
<evidence type="ECO:0000259" key="2">
    <source>
        <dbReference type="PROSITE" id="PS50975"/>
    </source>
</evidence>
<keyword evidence="1" id="KW-0067">ATP-binding</keyword>
<sequence length="848" mass="90672">MEATHPYPAQWEADVVLRDGATMHIRPVRPEDDAAFRALHAGQSESSIYYRFFAPRSHLSDKDVGDFLNVDQHRDVSLALFEGSGNEAVMTGIGGFNTTRDGVAEVAFYVADSQHGRGLGSVLFDHLAAAARELGIHEFEAFVMPQNRKMINVFKDAGYRLHTSLDDGVIEIRIDLRSTTEAWRVMTQREQHSEALAMQALMAPGAYVLLDDERAVLAPLAARLLESGADLVRASEAELSGRLALISTPTPQLADVLDELGERGVRAAIVYSGHHTVDAETSLRILRAARGAGMRLLGPASHGIVTIDGTDLTIEAGVPTGGNVDLFVQSAEAAVQLLTGIRTSGLALRTMVAAGHRLDISGNDTMQYWAANPSEGPALICLDTVGNARKFARIARHLATGRPVFALITAGVGSDTLPGHLVSTSSEGPRVLHHILRQSGVVASRSPREILDLTRVAAQQGVPAGTRLGMITSSDALATALTAAARRHELQVAARLDIDLEALEPFAAQAEALQRECDAVIVALTAVNETQTRALADARDELLGIERLVPWVAVVGGTREDRIPTPTGPLPHFSDTETALSVLARLSHAEQRRSELVDAQLVAFEDLKLSEAHALVEAAAGERDAALSEEQSSELLACYGIDLLPAIEARTEEESLAAAEKLGYPVVLKSGRSALRHRADLGGVALDLGDPEAVRAAARRFLARGEERWDVQSMAPAGAACVVSAWEDSLYGPVISFALAGDAEEILQDISYRIAPLTEADSRQIIEEVAAAVRLKGYRGLPPLDIDALAELIARVSLLKDDLADVARIRLHPVIVGETGVHVAGASVTVRAAHRSDDARRALRSPTA</sequence>
<dbReference type="InterPro" id="IPR011761">
    <property type="entry name" value="ATP-grasp"/>
</dbReference>
<evidence type="ECO:0000313" key="4">
    <source>
        <dbReference type="EMBL" id="SDZ85113.1"/>
    </source>
</evidence>
<feature type="domain" description="ATP-grasp" evidence="2">
    <location>
        <begin position="633"/>
        <end position="832"/>
    </location>
</feature>
<dbReference type="PROSITE" id="PS51186">
    <property type="entry name" value="GNAT"/>
    <property type="match status" value="1"/>
</dbReference>
<dbReference type="InterPro" id="IPR013815">
    <property type="entry name" value="ATP_grasp_subdomain_1"/>
</dbReference>
<reference evidence="5" key="1">
    <citation type="submission" date="2016-10" db="EMBL/GenBank/DDBJ databases">
        <authorList>
            <person name="Varghese N."/>
            <person name="Submissions S."/>
        </authorList>
    </citation>
    <scope>NUCLEOTIDE SEQUENCE [LARGE SCALE GENOMIC DNA]</scope>
    <source>
        <strain evidence="5">KPR-1</strain>
    </source>
</reference>
<name>A0A1H3WDC7_9ACTO</name>